<feature type="transmembrane region" description="Helical" evidence="5">
    <location>
        <begin position="273"/>
        <end position="294"/>
    </location>
</feature>
<evidence type="ECO:0000256" key="3">
    <source>
        <dbReference type="ARBA" id="ARBA00022989"/>
    </source>
</evidence>
<feature type="transmembrane region" description="Helical" evidence="5">
    <location>
        <begin position="153"/>
        <end position="172"/>
    </location>
</feature>
<proteinExistence type="predicted"/>
<keyword evidence="4 5" id="KW-0472">Membrane</keyword>
<sequence length="347" mass="39596">MVTNTTPTTTYANLNAPLTWPQTQPYNGVKDQAFYTVFTFIYTFFVLSSIGSSYVIYRTYVKWKNNKFESLPMSLRLPFYTVTTDFFITSTFAINTSYGAAYAVPWFSPVCEMVGALSVWTQCLNVFLFLVVSMSTYLRVCRQMRINYGKYDYKLFLTVFVMATLPLLPASINNGYGPQKWWCAGASQTRLVGILALVIQLSIFVLTGFAYLRILMLLAYQSQQVHEESDPSLSKLEYRVTRNIARYILLFLLQWIPVFVSVIAYIFEIEDTWMYMIEPVGGFGGIGNAILYIINEGFSHKSNNDSSDISKSLKVESYSDPKHILSNDSIFIDLFLTENKYSTATVT</sequence>
<dbReference type="InterPro" id="IPR000276">
    <property type="entry name" value="GPCR_Rhodpsn"/>
</dbReference>
<name>A0A9N9A854_9GLOM</name>
<evidence type="ECO:0000256" key="2">
    <source>
        <dbReference type="ARBA" id="ARBA00022692"/>
    </source>
</evidence>
<dbReference type="Gene3D" id="1.20.1070.10">
    <property type="entry name" value="Rhodopsin 7-helix transmembrane proteins"/>
    <property type="match status" value="1"/>
</dbReference>
<feature type="transmembrane region" description="Helical" evidence="5">
    <location>
        <begin position="119"/>
        <end position="141"/>
    </location>
</feature>
<feature type="transmembrane region" description="Helical" evidence="5">
    <location>
        <begin position="192"/>
        <end position="212"/>
    </location>
</feature>
<evidence type="ECO:0000313" key="8">
    <source>
        <dbReference type="Proteomes" id="UP000789508"/>
    </source>
</evidence>
<evidence type="ECO:0000256" key="5">
    <source>
        <dbReference type="SAM" id="Phobius"/>
    </source>
</evidence>
<feature type="domain" description="G-protein coupled receptors family 1 profile" evidence="6">
    <location>
        <begin position="51"/>
        <end position="292"/>
    </location>
</feature>
<dbReference type="Pfam" id="PF00001">
    <property type="entry name" value="7tm_1"/>
    <property type="match status" value="1"/>
</dbReference>
<dbReference type="PANTHER" id="PTHR23112">
    <property type="entry name" value="G PROTEIN-COUPLED RECEPTOR 157-RELATED"/>
    <property type="match status" value="1"/>
</dbReference>
<accession>A0A9N9A854</accession>
<keyword evidence="2 5" id="KW-0812">Transmembrane</keyword>
<dbReference type="AlphaFoldDB" id="A0A9N9A854"/>
<dbReference type="PANTHER" id="PTHR23112:SF0">
    <property type="entry name" value="TRANSMEMBRANE PROTEIN 116"/>
    <property type="match status" value="1"/>
</dbReference>
<dbReference type="GO" id="GO:0004930">
    <property type="term" value="F:G protein-coupled receptor activity"/>
    <property type="evidence" value="ECO:0007669"/>
    <property type="project" value="InterPro"/>
</dbReference>
<dbReference type="OrthoDB" id="2423254at2759"/>
<dbReference type="InterPro" id="IPR017452">
    <property type="entry name" value="GPCR_Rhodpsn_7TM"/>
</dbReference>
<evidence type="ECO:0000313" key="7">
    <source>
        <dbReference type="EMBL" id="CAG8519852.1"/>
    </source>
</evidence>
<dbReference type="GO" id="GO:0005886">
    <property type="term" value="C:plasma membrane"/>
    <property type="evidence" value="ECO:0007669"/>
    <property type="project" value="TreeGrafter"/>
</dbReference>
<organism evidence="7 8">
    <name type="scientific">Ambispora leptoticha</name>
    <dbReference type="NCBI Taxonomy" id="144679"/>
    <lineage>
        <taxon>Eukaryota</taxon>
        <taxon>Fungi</taxon>
        <taxon>Fungi incertae sedis</taxon>
        <taxon>Mucoromycota</taxon>
        <taxon>Glomeromycotina</taxon>
        <taxon>Glomeromycetes</taxon>
        <taxon>Archaeosporales</taxon>
        <taxon>Ambisporaceae</taxon>
        <taxon>Ambispora</taxon>
    </lineage>
</organism>
<evidence type="ECO:0000256" key="1">
    <source>
        <dbReference type="ARBA" id="ARBA00004141"/>
    </source>
</evidence>
<feature type="transmembrane region" description="Helical" evidence="5">
    <location>
        <begin position="77"/>
        <end position="99"/>
    </location>
</feature>
<evidence type="ECO:0000256" key="4">
    <source>
        <dbReference type="ARBA" id="ARBA00023136"/>
    </source>
</evidence>
<keyword evidence="3 5" id="KW-1133">Transmembrane helix</keyword>
<dbReference type="EMBL" id="CAJVPS010001009">
    <property type="protein sequence ID" value="CAG8519852.1"/>
    <property type="molecule type" value="Genomic_DNA"/>
</dbReference>
<reference evidence="7" key="1">
    <citation type="submission" date="2021-06" db="EMBL/GenBank/DDBJ databases">
        <authorList>
            <person name="Kallberg Y."/>
            <person name="Tangrot J."/>
            <person name="Rosling A."/>
        </authorList>
    </citation>
    <scope>NUCLEOTIDE SEQUENCE</scope>
    <source>
        <strain evidence="7">FL130A</strain>
    </source>
</reference>
<feature type="transmembrane region" description="Helical" evidence="5">
    <location>
        <begin position="244"/>
        <end position="267"/>
    </location>
</feature>
<comment type="caution">
    <text evidence="7">The sequence shown here is derived from an EMBL/GenBank/DDBJ whole genome shotgun (WGS) entry which is preliminary data.</text>
</comment>
<evidence type="ECO:0000259" key="6">
    <source>
        <dbReference type="PROSITE" id="PS50262"/>
    </source>
</evidence>
<dbReference type="GO" id="GO:0007189">
    <property type="term" value="P:adenylate cyclase-activating G protein-coupled receptor signaling pathway"/>
    <property type="evidence" value="ECO:0007669"/>
    <property type="project" value="TreeGrafter"/>
</dbReference>
<dbReference type="CDD" id="cd00637">
    <property type="entry name" value="7tm_classA_rhodopsin-like"/>
    <property type="match status" value="1"/>
</dbReference>
<keyword evidence="8" id="KW-1185">Reference proteome</keyword>
<dbReference type="SUPFAM" id="SSF81321">
    <property type="entry name" value="Family A G protein-coupled receptor-like"/>
    <property type="match status" value="1"/>
</dbReference>
<comment type="subcellular location">
    <subcellularLocation>
        <location evidence="1">Membrane</location>
        <topology evidence="1">Multi-pass membrane protein</topology>
    </subcellularLocation>
</comment>
<feature type="transmembrane region" description="Helical" evidence="5">
    <location>
        <begin position="33"/>
        <end position="57"/>
    </location>
</feature>
<dbReference type="PROSITE" id="PS50262">
    <property type="entry name" value="G_PROTEIN_RECEP_F1_2"/>
    <property type="match status" value="1"/>
</dbReference>
<protein>
    <submittedName>
        <fullName evidence="7">10431_t:CDS:1</fullName>
    </submittedName>
</protein>
<gene>
    <name evidence="7" type="ORF">ALEPTO_LOCUS4407</name>
</gene>
<dbReference type="Proteomes" id="UP000789508">
    <property type="component" value="Unassembled WGS sequence"/>
</dbReference>